<feature type="compositionally biased region" description="Basic residues" evidence="1">
    <location>
        <begin position="412"/>
        <end position="423"/>
    </location>
</feature>
<evidence type="ECO:0000313" key="3">
    <source>
        <dbReference type="Proteomes" id="UP001642484"/>
    </source>
</evidence>
<sequence length="423" mass="47279">MTVEAFYQIYTMWASGQGLPEDDVAKASCFRRLYEGHARCSKATCGEDRSKLEAAQKSHLLNVQQYRLIQNRLNTLSETEGSNILKIDLDGLDQSKTKFPRNLASSKQLASCWRPQLHLFGIIARGVLEGYVILEPDIAKDSSCEATLVMKAIDWVEDFVDVIKNHFTPIRNRVMKVELMQGSLDIGGLVHTGHDVADANHCWRFVRRSDLPTYDDKPGESWQPKEIEKETWKTMNNWEKFAPGPVRRVTVASAPLADPAQPKKRGRPPKRKDETIAPKEGEQIFGPMSKRRSQVVPPIDAVVPVDLFGASGAPSGAPPEKVAWPTRATFAERKKPGGEEAAMVFETRRSKFYESVPSDLWRDGLESDWNECVKCGSEGEAVDTFLKNHGPGHSTRASSSRLQSQDVVPGRNRGRVRGRALKP</sequence>
<protein>
    <submittedName>
        <fullName evidence="2">Uncharacterized protein</fullName>
    </submittedName>
</protein>
<organism evidence="2 3">
    <name type="scientific">Durusdinium trenchii</name>
    <dbReference type="NCBI Taxonomy" id="1381693"/>
    <lineage>
        <taxon>Eukaryota</taxon>
        <taxon>Sar</taxon>
        <taxon>Alveolata</taxon>
        <taxon>Dinophyceae</taxon>
        <taxon>Suessiales</taxon>
        <taxon>Symbiodiniaceae</taxon>
        <taxon>Durusdinium</taxon>
    </lineage>
</organism>
<proteinExistence type="predicted"/>
<feature type="region of interest" description="Disordered" evidence="1">
    <location>
        <begin position="252"/>
        <end position="293"/>
    </location>
</feature>
<reference evidence="2 3" key="1">
    <citation type="submission" date="2024-02" db="EMBL/GenBank/DDBJ databases">
        <authorList>
            <person name="Chen Y."/>
            <person name="Shah S."/>
            <person name="Dougan E. K."/>
            <person name="Thang M."/>
            <person name="Chan C."/>
        </authorList>
    </citation>
    <scope>NUCLEOTIDE SEQUENCE [LARGE SCALE GENOMIC DNA]</scope>
</reference>
<feature type="compositionally biased region" description="Polar residues" evidence="1">
    <location>
        <begin position="395"/>
        <end position="406"/>
    </location>
</feature>
<comment type="caution">
    <text evidence="2">The sequence shown here is derived from an EMBL/GenBank/DDBJ whole genome shotgun (WGS) entry which is preliminary data.</text>
</comment>
<dbReference type="Proteomes" id="UP001642484">
    <property type="component" value="Unassembled WGS sequence"/>
</dbReference>
<keyword evidence="3" id="KW-1185">Reference proteome</keyword>
<accession>A0ABP0PQA0</accession>
<dbReference type="EMBL" id="CAXAMN010023517">
    <property type="protein sequence ID" value="CAK9078207.1"/>
    <property type="molecule type" value="Genomic_DNA"/>
</dbReference>
<feature type="compositionally biased region" description="Basic and acidic residues" evidence="1">
    <location>
        <begin position="271"/>
        <end position="282"/>
    </location>
</feature>
<evidence type="ECO:0000313" key="2">
    <source>
        <dbReference type="EMBL" id="CAK9078207.1"/>
    </source>
</evidence>
<feature type="region of interest" description="Disordered" evidence="1">
    <location>
        <begin position="383"/>
        <end position="423"/>
    </location>
</feature>
<gene>
    <name evidence="2" type="ORF">CCMP2556_LOCUS38540</name>
</gene>
<name>A0ABP0PQA0_9DINO</name>
<evidence type="ECO:0000256" key="1">
    <source>
        <dbReference type="SAM" id="MobiDB-lite"/>
    </source>
</evidence>